<feature type="region of interest" description="Disordered" evidence="1">
    <location>
        <begin position="52"/>
        <end position="115"/>
    </location>
</feature>
<sequence>ARSRRPCELLARPCTKPWPPASGSNRLGPCSAGRRRACQTTPFARRPWTCERCRSSTSSSGASGGRRSRSPSAWVAQKSSSRCRPRARGTLPAPWQRTTQNTATQPTTCRPVSPNARSVATIPAEARAPGPSRCCPHGHRTGWRPTSCGFFFR</sequence>
<gene>
    <name evidence="2" type="ORF">PCOR1329_LOCUS54885</name>
</gene>
<accession>A0ABN9V893</accession>
<proteinExistence type="predicted"/>
<reference evidence="2" key="1">
    <citation type="submission" date="2023-10" db="EMBL/GenBank/DDBJ databases">
        <authorList>
            <person name="Chen Y."/>
            <person name="Shah S."/>
            <person name="Dougan E. K."/>
            <person name="Thang M."/>
            <person name="Chan C."/>
        </authorList>
    </citation>
    <scope>NUCLEOTIDE SEQUENCE [LARGE SCALE GENOMIC DNA]</scope>
</reference>
<feature type="non-terminal residue" evidence="2">
    <location>
        <position position="1"/>
    </location>
</feature>
<feature type="compositionally biased region" description="Low complexity" evidence="1">
    <location>
        <begin position="96"/>
        <end position="108"/>
    </location>
</feature>
<keyword evidence="3" id="KW-1185">Reference proteome</keyword>
<evidence type="ECO:0000313" key="3">
    <source>
        <dbReference type="Proteomes" id="UP001189429"/>
    </source>
</evidence>
<dbReference type="Proteomes" id="UP001189429">
    <property type="component" value="Unassembled WGS sequence"/>
</dbReference>
<protein>
    <submittedName>
        <fullName evidence="2">Uncharacterized protein</fullName>
    </submittedName>
</protein>
<comment type="caution">
    <text evidence="2">The sequence shown here is derived from an EMBL/GenBank/DDBJ whole genome shotgun (WGS) entry which is preliminary data.</text>
</comment>
<evidence type="ECO:0000313" key="2">
    <source>
        <dbReference type="EMBL" id="CAK0868117.1"/>
    </source>
</evidence>
<dbReference type="EMBL" id="CAUYUJ010016717">
    <property type="protein sequence ID" value="CAK0868117.1"/>
    <property type="molecule type" value="Genomic_DNA"/>
</dbReference>
<feature type="non-terminal residue" evidence="2">
    <location>
        <position position="153"/>
    </location>
</feature>
<name>A0ABN9V893_9DINO</name>
<feature type="region of interest" description="Disordered" evidence="1">
    <location>
        <begin position="13"/>
        <end position="33"/>
    </location>
</feature>
<evidence type="ECO:0000256" key="1">
    <source>
        <dbReference type="SAM" id="MobiDB-lite"/>
    </source>
</evidence>
<organism evidence="2 3">
    <name type="scientific">Prorocentrum cordatum</name>
    <dbReference type="NCBI Taxonomy" id="2364126"/>
    <lineage>
        <taxon>Eukaryota</taxon>
        <taxon>Sar</taxon>
        <taxon>Alveolata</taxon>
        <taxon>Dinophyceae</taxon>
        <taxon>Prorocentrales</taxon>
        <taxon>Prorocentraceae</taxon>
        <taxon>Prorocentrum</taxon>
    </lineage>
</organism>